<evidence type="ECO:0000313" key="2">
    <source>
        <dbReference type="Proteomes" id="UP000236161"/>
    </source>
</evidence>
<keyword evidence="2" id="KW-1185">Reference proteome</keyword>
<name>A0A2I0AH58_9ASPA</name>
<gene>
    <name evidence="1" type="ORF">AXF42_Ash000726</name>
</gene>
<accession>A0A2I0AH58</accession>
<dbReference type="Proteomes" id="UP000236161">
    <property type="component" value="Unassembled WGS sequence"/>
</dbReference>
<proteinExistence type="predicted"/>
<evidence type="ECO:0000313" key="1">
    <source>
        <dbReference type="EMBL" id="PKA54891.1"/>
    </source>
</evidence>
<organism evidence="1 2">
    <name type="scientific">Apostasia shenzhenica</name>
    <dbReference type="NCBI Taxonomy" id="1088818"/>
    <lineage>
        <taxon>Eukaryota</taxon>
        <taxon>Viridiplantae</taxon>
        <taxon>Streptophyta</taxon>
        <taxon>Embryophyta</taxon>
        <taxon>Tracheophyta</taxon>
        <taxon>Spermatophyta</taxon>
        <taxon>Magnoliopsida</taxon>
        <taxon>Liliopsida</taxon>
        <taxon>Asparagales</taxon>
        <taxon>Orchidaceae</taxon>
        <taxon>Apostasioideae</taxon>
        <taxon>Apostasia</taxon>
    </lineage>
</organism>
<sequence length="95" mass="11093">MISATTFILSNTMIKLILSTADTIFRRLQLSLAERLISTVFNSHASRKSRRRMLQPSHIRRDQQEVACSTHCFRFLRWPTVLGLPAWMKCSIPFR</sequence>
<dbReference type="AlphaFoldDB" id="A0A2I0AH58"/>
<reference evidence="1 2" key="1">
    <citation type="journal article" date="2017" name="Nature">
        <title>The Apostasia genome and the evolution of orchids.</title>
        <authorList>
            <person name="Zhang G.Q."/>
            <person name="Liu K.W."/>
            <person name="Li Z."/>
            <person name="Lohaus R."/>
            <person name="Hsiao Y.Y."/>
            <person name="Niu S.C."/>
            <person name="Wang J.Y."/>
            <person name="Lin Y.C."/>
            <person name="Xu Q."/>
            <person name="Chen L.J."/>
            <person name="Yoshida K."/>
            <person name="Fujiwara S."/>
            <person name="Wang Z.W."/>
            <person name="Zhang Y.Q."/>
            <person name="Mitsuda N."/>
            <person name="Wang M."/>
            <person name="Liu G.H."/>
            <person name="Pecoraro L."/>
            <person name="Huang H.X."/>
            <person name="Xiao X.J."/>
            <person name="Lin M."/>
            <person name="Wu X.Y."/>
            <person name="Wu W.L."/>
            <person name="Chen Y.Y."/>
            <person name="Chang S.B."/>
            <person name="Sakamoto S."/>
            <person name="Ohme-Takagi M."/>
            <person name="Yagi M."/>
            <person name="Zeng S.J."/>
            <person name="Shen C.Y."/>
            <person name="Yeh C.M."/>
            <person name="Luo Y.B."/>
            <person name="Tsai W.C."/>
            <person name="Van de Peer Y."/>
            <person name="Liu Z.J."/>
        </authorList>
    </citation>
    <scope>NUCLEOTIDE SEQUENCE [LARGE SCALE GENOMIC DNA]</scope>
    <source>
        <strain evidence="2">cv. Shenzhen</strain>
        <tissue evidence="1">Stem</tissue>
    </source>
</reference>
<dbReference type="EMBL" id="KZ451982">
    <property type="protein sequence ID" value="PKA54891.1"/>
    <property type="molecule type" value="Genomic_DNA"/>
</dbReference>
<protein>
    <submittedName>
        <fullName evidence="1">Uncharacterized protein</fullName>
    </submittedName>
</protein>